<dbReference type="Gene3D" id="2.40.30.10">
    <property type="entry name" value="Translation factors"/>
    <property type="match status" value="1"/>
</dbReference>
<dbReference type="Pfam" id="PF09107">
    <property type="entry name" value="WHD_3rd_SelB"/>
    <property type="match status" value="1"/>
</dbReference>
<dbReference type="InterPro" id="IPR050055">
    <property type="entry name" value="EF-Tu_GTPase"/>
</dbReference>
<comment type="function">
    <text evidence="7">Translation factor necessary for the incorporation of selenocysteine into proteins. It probably replaces EF-Tu for the insertion of selenocysteine directed by the UGA codon. SelB binds GTP and GDP.</text>
</comment>
<evidence type="ECO:0000259" key="9">
    <source>
        <dbReference type="PROSITE" id="PS51722"/>
    </source>
</evidence>
<evidence type="ECO:0000256" key="5">
    <source>
        <dbReference type="ARBA" id="ARBA00022917"/>
    </source>
</evidence>
<keyword evidence="6" id="KW-0342">GTP-binding</keyword>
<evidence type="ECO:0000256" key="1">
    <source>
        <dbReference type="ARBA" id="ARBA00004496"/>
    </source>
</evidence>
<keyword evidence="4" id="KW-0547">Nucleotide-binding</keyword>
<dbReference type="CDD" id="cd03696">
    <property type="entry name" value="SelB_II"/>
    <property type="match status" value="1"/>
</dbReference>
<keyword evidence="3" id="KW-0963">Cytoplasm</keyword>
<dbReference type="GO" id="GO:0003924">
    <property type="term" value="F:GTPase activity"/>
    <property type="evidence" value="ECO:0007669"/>
    <property type="project" value="InterPro"/>
</dbReference>
<dbReference type="InterPro" id="IPR000795">
    <property type="entry name" value="T_Tr_GTP-bd_dom"/>
</dbReference>
<dbReference type="InterPro" id="IPR036388">
    <property type="entry name" value="WH-like_DNA-bd_sf"/>
</dbReference>
<dbReference type="PRINTS" id="PR00315">
    <property type="entry name" value="ELONGATNFCT"/>
</dbReference>
<dbReference type="Gene3D" id="1.10.10.2770">
    <property type="match status" value="1"/>
</dbReference>
<dbReference type="NCBIfam" id="TIGR00475">
    <property type="entry name" value="selB"/>
    <property type="match status" value="1"/>
</dbReference>
<evidence type="ECO:0000256" key="7">
    <source>
        <dbReference type="ARBA" id="ARBA00025526"/>
    </source>
</evidence>
<dbReference type="GO" id="GO:0003746">
    <property type="term" value="F:translation elongation factor activity"/>
    <property type="evidence" value="ECO:0007669"/>
    <property type="project" value="UniProtKB-KW"/>
</dbReference>
<dbReference type="Pfam" id="PF00009">
    <property type="entry name" value="GTP_EFTU"/>
    <property type="match status" value="1"/>
</dbReference>
<dbReference type="Proteomes" id="UP000004221">
    <property type="component" value="Unassembled WGS sequence"/>
</dbReference>
<dbReference type="InterPro" id="IPR036390">
    <property type="entry name" value="WH_DNA-bd_sf"/>
</dbReference>
<dbReference type="CDD" id="cd04171">
    <property type="entry name" value="SelB"/>
    <property type="match status" value="1"/>
</dbReference>
<proteinExistence type="predicted"/>
<dbReference type="Gene3D" id="3.40.50.300">
    <property type="entry name" value="P-loop containing nucleotide triphosphate hydrolases"/>
    <property type="match status" value="1"/>
</dbReference>
<reference evidence="10 11" key="1">
    <citation type="journal article" date="2012" name="ISME J.">
        <title>Nitrification expanded: discovery, physiology and genomics of a nitrite-oxidizing bacterium from the phylum Chloroflexi.</title>
        <authorList>
            <person name="Sorokin D.Y."/>
            <person name="Lucker S."/>
            <person name="Vejmelkova D."/>
            <person name="Kostrikina N.A."/>
            <person name="Kleerebezem R."/>
            <person name="Rijpstra W.I."/>
            <person name="Damste J.S."/>
            <person name="Le Paslier D."/>
            <person name="Muyzer G."/>
            <person name="Wagner M."/>
            <person name="van Loosdrecht M.C."/>
            <person name="Daims H."/>
        </authorList>
    </citation>
    <scope>NUCLEOTIDE SEQUENCE [LARGE SCALE GENOMIC DNA]</scope>
    <source>
        <strain evidence="11">none</strain>
    </source>
</reference>
<comment type="subcellular location">
    <subcellularLocation>
        <location evidence="1">Cytoplasm</location>
    </subcellularLocation>
</comment>
<dbReference type="InterPro" id="IPR004161">
    <property type="entry name" value="EFTu-like_2"/>
</dbReference>
<dbReference type="InterPro" id="IPR015190">
    <property type="entry name" value="Elong_fac_SelB-wing-hlx_typ-2"/>
</dbReference>
<evidence type="ECO:0000313" key="10">
    <source>
        <dbReference type="EMBL" id="CCF82719.1"/>
    </source>
</evidence>
<dbReference type="PANTHER" id="PTHR43721:SF22">
    <property type="entry name" value="ELONGATION FACTOR TU, MITOCHONDRIAL"/>
    <property type="match status" value="1"/>
</dbReference>
<evidence type="ECO:0000256" key="8">
    <source>
        <dbReference type="ARBA" id="ARBA00031615"/>
    </source>
</evidence>
<keyword evidence="11" id="KW-1185">Reference proteome</keyword>
<sequence length="632" mass="68994">MTTQPHTFVIGTAGHVDHGKSTLVRALTGIDPDRLREEKEREMTIDLGFAWLALPSGRQVSIIDVPGHERFIKNMLAGVGGIDAALLIVAADEGPMPQTGEHLAILDLLRIPRGLVALTKTDLVDAEWRDLVIEETREKLQGTMLAEAPILPVSSVTREGLDALLAAIDAMLDAIPPHSETSKPRLPIDRVFTVAGFGTVVTGTLTGGPLEIGEEVEIQPAGLRSRIRGLQSHRSKVARARPGSRTAVNLSGLAVEDLARGQVLTTPGWLVPTRLLDAQIRLVPDSPVALEQNDEVDVFIGAAEFPARVTLLNAERLDPGQEEWVQLRFPEPAAAVKGDRFIIRRPSPSLTIGGGVVVDPHPHRHRRFRPEVVRALETLASGTPEEIILQALGREPVEVRQLLKRVTIPEVDARAALTELIAADEVIAPRRSIPAANDYVIAAAGWNQVTGQIQAMLAAYHAKNPLRRGMAKEEVRSRTGLPARAFEEIASHAADLGLLAYEGDTLRLPEHRITFTPEQQRAIDRYVAALRSSPYAPPSPAEFGIQPEVAIALADTGAVVRVGEGVIFARDTFADIERQVLEVIDRQGSITLAQFRDHFGSSRKYAQAVLEYLDQHRVTRRIGDERVRYAHA</sequence>
<dbReference type="AlphaFoldDB" id="I4EDF7"/>
<dbReference type="InterPro" id="IPR057335">
    <property type="entry name" value="Beta-barrel_SelB"/>
</dbReference>
<dbReference type="Gene3D" id="1.10.10.10">
    <property type="entry name" value="Winged helix-like DNA-binding domain superfamily/Winged helix DNA-binding domain"/>
    <property type="match status" value="1"/>
</dbReference>
<name>I4EDF7_9BACT</name>
<dbReference type="GO" id="GO:0005525">
    <property type="term" value="F:GTP binding"/>
    <property type="evidence" value="ECO:0007669"/>
    <property type="project" value="UniProtKB-KW"/>
</dbReference>
<dbReference type="SUPFAM" id="SSF50447">
    <property type="entry name" value="Translation proteins"/>
    <property type="match status" value="1"/>
</dbReference>
<dbReference type="GO" id="GO:0001514">
    <property type="term" value="P:selenocysteine incorporation"/>
    <property type="evidence" value="ECO:0007669"/>
    <property type="project" value="InterPro"/>
</dbReference>
<evidence type="ECO:0000256" key="2">
    <source>
        <dbReference type="ARBA" id="ARBA00015953"/>
    </source>
</evidence>
<evidence type="ECO:0000256" key="3">
    <source>
        <dbReference type="ARBA" id="ARBA00022490"/>
    </source>
</evidence>
<accession>I4EDF7</accession>
<protein>
    <recommendedName>
        <fullName evidence="2">Selenocysteine-specific elongation factor</fullName>
    </recommendedName>
    <alternativeName>
        <fullName evidence="8">SelB translation factor</fullName>
    </alternativeName>
</protein>
<organism evidence="10 11">
    <name type="scientific">Nitrolancea hollandica Lb</name>
    <dbReference type="NCBI Taxonomy" id="1129897"/>
    <lineage>
        <taxon>Bacteria</taxon>
        <taxon>Pseudomonadati</taxon>
        <taxon>Thermomicrobiota</taxon>
        <taxon>Thermomicrobia</taxon>
        <taxon>Sphaerobacterales</taxon>
        <taxon>Sphaerobacterineae</taxon>
        <taxon>Sphaerobacteraceae</taxon>
        <taxon>Nitrolancea</taxon>
    </lineage>
</organism>
<dbReference type="Pfam" id="PF25461">
    <property type="entry name" value="Beta-barrel_SelB"/>
    <property type="match status" value="1"/>
</dbReference>
<dbReference type="SUPFAM" id="SSF52540">
    <property type="entry name" value="P-loop containing nucleoside triphosphate hydrolases"/>
    <property type="match status" value="1"/>
</dbReference>
<dbReference type="InterPro" id="IPR027417">
    <property type="entry name" value="P-loop_NTPase"/>
</dbReference>
<feature type="domain" description="Tr-type G" evidence="9">
    <location>
        <begin position="5"/>
        <end position="178"/>
    </location>
</feature>
<dbReference type="EMBL" id="CAGS01000056">
    <property type="protein sequence ID" value="CCF82719.1"/>
    <property type="molecule type" value="Genomic_DNA"/>
</dbReference>
<dbReference type="Pfam" id="PF03144">
    <property type="entry name" value="GTP_EFTU_D2"/>
    <property type="match status" value="1"/>
</dbReference>
<dbReference type="CDD" id="cd15491">
    <property type="entry name" value="selB_III"/>
    <property type="match status" value="1"/>
</dbReference>
<dbReference type="SUPFAM" id="SSF50465">
    <property type="entry name" value="EF-Tu/eEF-1alpha/eIF2-gamma C-terminal domain"/>
    <property type="match status" value="1"/>
</dbReference>
<dbReference type="OrthoDB" id="9804504at2"/>
<dbReference type="GO" id="GO:0003723">
    <property type="term" value="F:RNA binding"/>
    <property type="evidence" value="ECO:0007669"/>
    <property type="project" value="InterPro"/>
</dbReference>
<keyword evidence="5" id="KW-0648">Protein biosynthesis</keyword>
<dbReference type="PANTHER" id="PTHR43721">
    <property type="entry name" value="ELONGATION FACTOR TU-RELATED"/>
    <property type="match status" value="1"/>
</dbReference>
<dbReference type="PROSITE" id="PS51722">
    <property type="entry name" value="G_TR_2"/>
    <property type="match status" value="1"/>
</dbReference>
<keyword evidence="10" id="KW-0251">Elongation factor</keyword>
<comment type="caution">
    <text evidence="10">The sequence shown here is derived from an EMBL/GenBank/DDBJ whole genome shotgun (WGS) entry which is preliminary data.</text>
</comment>
<gene>
    <name evidence="10" type="primary">selB</name>
    <name evidence="10" type="ORF">NITHO_1490003</name>
</gene>
<dbReference type="Pfam" id="PF09106">
    <property type="entry name" value="WHD_2nd_SelB"/>
    <property type="match status" value="1"/>
</dbReference>
<evidence type="ECO:0000256" key="6">
    <source>
        <dbReference type="ARBA" id="ARBA00023134"/>
    </source>
</evidence>
<evidence type="ECO:0000313" key="11">
    <source>
        <dbReference type="Proteomes" id="UP000004221"/>
    </source>
</evidence>
<dbReference type="InterPro" id="IPR015191">
    <property type="entry name" value="SelB_WHD4"/>
</dbReference>
<dbReference type="SUPFAM" id="SSF46785">
    <property type="entry name" value="Winged helix' DNA-binding domain"/>
    <property type="match status" value="2"/>
</dbReference>
<dbReference type="InterPro" id="IPR009001">
    <property type="entry name" value="Transl_elong_EF1A/Init_IF2_C"/>
</dbReference>
<dbReference type="GO" id="GO:0005829">
    <property type="term" value="C:cytosol"/>
    <property type="evidence" value="ECO:0007669"/>
    <property type="project" value="TreeGrafter"/>
</dbReference>
<evidence type="ECO:0000256" key="4">
    <source>
        <dbReference type="ARBA" id="ARBA00022741"/>
    </source>
</evidence>
<dbReference type="InterPro" id="IPR004535">
    <property type="entry name" value="Transl_elong_SelB"/>
</dbReference>
<dbReference type="InterPro" id="IPR009000">
    <property type="entry name" value="Transl_B-barrel_sf"/>
</dbReference>